<dbReference type="Proteomes" id="UP001627408">
    <property type="component" value="Unassembled WGS sequence"/>
</dbReference>
<gene>
    <name evidence="1" type="ORF">ACERZ8_07275</name>
</gene>
<dbReference type="EMBL" id="JBHDIY010000002">
    <property type="protein sequence ID" value="MFL4469677.1"/>
    <property type="molecule type" value="Genomic_DNA"/>
</dbReference>
<organism evidence="1 2">
    <name type="scientific">Tateyamaria armeniaca</name>
    <dbReference type="NCBI Taxonomy" id="2518930"/>
    <lineage>
        <taxon>Bacteria</taxon>
        <taxon>Pseudomonadati</taxon>
        <taxon>Pseudomonadota</taxon>
        <taxon>Alphaproteobacteria</taxon>
        <taxon>Rhodobacterales</taxon>
        <taxon>Roseobacteraceae</taxon>
        <taxon>Tateyamaria</taxon>
    </lineage>
</organism>
<keyword evidence="2" id="KW-1185">Reference proteome</keyword>
<accession>A0ABW8UVJ0</accession>
<protein>
    <submittedName>
        <fullName evidence="1">Class I SAM-dependent methyltransferase</fullName>
    </submittedName>
</protein>
<sequence length="252" mass="27789">MQSTAQKMPGSSRIDSLDTSAFSRDDALNLVLQRSQIIDSKSARNRSISAWVEGEHQPLLDLIDSIGTEELVKRAAGLIYSEYEALRPILDAKPPAEISDIGCGYGFFDLFLAQDYDCKVNLIDLESSDNRHFGFEDSGAAYSNLDTARAFLASNGIAKKRIKTFNPSKNKLTRITKTDLAVSFLSCGFHYPWSTYAVFFRDAVVPGGRILLDIRKRKSAEAVAQLAAYGDVQVLPNINELKANTVLVEKLG</sequence>
<dbReference type="InterPro" id="IPR029063">
    <property type="entry name" value="SAM-dependent_MTases_sf"/>
</dbReference>
<evidence type="ECO:0000313" key="2">
    <source>
        <dbReference type="Proteomes" id="UP001627408"/>
    </source>
</evidence>
<comment type="caution">
    <text evidence="1">The sequence shown here is derived from an EMBL/GenBank/DDBJ whole genome shotgun (WGS) entry which is preliminary data.</text>
</comment>
<dbReference type="SUPFAM" id="SSF53335">
    <property type="entry name" value="S-adenosyl-L-methionine-dependent methyltransferases"/>
    <property type="match status" value="1"/>
</dbReference>
<evidence type="ECO:0000313" key="1">
    <source>
        <dbReference type="EMBL" id="MFL4469677.1"/>
    </source>
</evidence>
<name>A0ABW8UVJ0_9RHOB</name>
<dbReference type="Gene3D" id="3.40.50.150">
    <property type="entry name" value="Vaccinia Virus protein VP39"/>
    <property type="match status" value="1"/>
</dbReference>
<keyword evidence="1" id="KW-0808">Transferase</keyword>
<dbReference type="CDD" id="cd02440">
    <property type="entry name" value="AdoMet_MTases"/>
    <property type="match status" value="1"/>
</dbReference>
<dbReference type="RefSeq" id="WP_407591554.1">
    <property type="nucleotide sequence ID" value="NZ_JBHDIY010000002.1"/>
</dbReference>
<reference evidence="1 2" key="1">
    <citation type="submission" date="2024-08" db="EMBL/GenBank/DDBJ databases">
        <title>Tateyamaria sp. nov., isolated from marine algae.</title>
        <authorList>
            <person name="Choi B.J."/>
            <person name="Kim J.M."/>
            <person name="Lee J.K."/>
            <person name="Choi D.G."/>
            <person name="Bayburt H."/>
            <person name="Baek J.H."/>
            <person name="Han D.M."/>
            <person name="Jeon C.O."/>
        </authorList>
    </citation>
    <scope>NUCLEOTIDE SEQUENCE [LARGE SCALE GENOMIC DNA]</scope>
    <source>
        <strain evidence="1 2">KMU-156</strain>
    </source>
</reference>
<dbReference type="GO" id="GO:0032259">
    <property type="term" value="P:methylation"/>
    <property type="evidence" value="ECO:0007669"/>
    <property type="project" value="UniProtKB-KW"/>
</dbReference>
<dbReference type="GO" id="GO:0008168">
    <property type="term" value="F:methyltransferase activity"/>
    <property type="evidence" value="ECO:0007669"/>
    <property type="project" value="UniProtKB-KW"/>
</dbReference>
<proteinExistence type="predicted"/>
<keyword evidence="1" id="KW-0489">Methyltransferase</keyword>